<dbReference type="EMBL" id="JBEDUW010000184">
    <property type="protein sequence ID" value="KAK9904587.1"/>
    <property type="molecule type" value="Genomic_DNA"/>
</dbReference>
<organism evidence="1 2">
    <name type="scientific">Rubus argutus</name>
    <name type="common">Southern blackberry</name>
    <dbReference type="NCBI Taxonomy" id="59490"/>
    <lineage>
        <taxon>Eukaryota</taxon>
        <taxon>Viridiplantae</taxon>
        <taxon>Streptophyta</taxon>
        <taxon>Embryophyta</taxon>
        <taxon>Tracheophyta</taxon>
        <taxon>Spermatophyta</taxon>
        <taxon>Magnoliopsida</taxon>
        <taxon>eudicotyledons</taxon>
        <taxon>Gunneridae</taxon>
        <taxon>Pentapetalae</taxon>
        <taxon>rosids</taxon>
        <taxon>fabids</taxon>
        <taxon>Rosales</taxon>
        <taxon>Rosaceae</taxon>
        <taxon>Rosoideae</taxon>
        <taxon>Rosoideae incertae sedis</taxon>
        <taxon>Rubus</taxon>
    </lineage>
</organism>
<evidence type="ECO:0000313" key="1">
    <source>
        <dbReference type="EMBL" id="KAK9904587.1"/>
    </source>
</evidence>
<name>A0AAW1VQB6_RUBAR</name>
<evidence type="ECO:0008006" key="3">
    <source>
        <dbReference type="Google" id="ProtNLM"/>
    </source>
</evidence>
<dbReference type="AlphaFoldDB" id="A0AAW1VQB6"/>
<comment type="caution">
    <text evidence="1">The sequence shown here is derived from an EMBL/GenBank/DDBJ whole genome shotgun (WGS) entry which is preliminary data.</text>
</comment>
<evidence type="ECO:0000313" key="2">
    <source>
        <dbReference type="Proteomes" id="UP001457282"/>
    </source>
</evidence>
<sequence length="113" mass="12532">MTNWSDLPQDAVVSIAKHIDFFEDFLAARGVDRSWRSAAIKINFTGLSMLYKQKKKNARVSRFLVQGRMSFRLNKAAAHSSSSDSAKGFVKATAFLSLPSSSFIRVRSALLSS</sequence>
<proteinExistence type="predicted"/>
<protein>
    <recommendedName>
        <fullName evidence="3">F-box domain-containing protein</fullName>
    </recommendedName>
</protein>
<gene>
    <name evidence="1" type="ORF">M0R45_000552</name>
</gene>
<reference evidence="1 2" key="1">
    <citation type="journal article" date="2023" name="G3 (Bethesda)">
        <title>A chromosome-length genome assembly and annotation of blackberry (Rubus argutus, cv. 'Hillquist').</title>
        <authorList>
            <person name="Bruna T."/>
            <person name="Aryal R."/>
            <person name="Dudchenko O."/>
            <person name="Sargent D.J."/>
            <person name="Mead D."/>
            <person name="Buti M."/>
            <person name="Cavallini A."/>
            <person name="Hytonen T."/>
            <person name="Andres J."/>
            <person name="Pham M."/>
            <person name="Weisz D."/>
            <person name="Mascagni F."/>
            <person name="Usai G."/>
            <person name="Natali L."/>
            <person name="Bassil N."/>
            <person name="Fernandez G.E."/>
            <person name="Lomsadze A."/>
            <person name="Armour M."/>
            <person name="Olukolu B."/>
            <person name="Poorten T."/>
            <person name="Britton C."/>
            <person name="Davik J."/>
            <person name="Ashrafi H."/>
            <person name="Aiden E.L."/>
            <person name="Borodovsky M."/>
            <person name="Worthington M."/>
        </authorList>
    </citation>
    <scope>NUCLEOTIDE SEQUENCE [LARGE SCALE GENOMIC DNA]</scope>
    <source>
        <strain evidence="1">PI 553951</strain>
    </source>
</reference>
<accession>A0AAW1VQB6</accession>
<keyword evidence="2" id="KW-1185">Reference proteome</keyword>
<dbReference type="Proteomes" id="UP001457282">
    <property type="component" value="Unassembled WGS sequence"/>
</dbReference>